<feature type="transmembrane region" description="Helical" evidence="1">
    <location>
        <begin position="84"/>
        <end position="102"/>
    </location>
</feature>
<evidence type="ECO:0000313" key="3">
    <source>
        <dbReference type="Proteomes" id="UP000789524"/>
    </source>
</evidence>
<keyword evidence="1" id="KW-0812">Transmembrane</keyword>
<dbReference type="EMBL" id="CAKASE010000048">
    <property type="protein sequence ID" value="CAG9562430.1"/>
    <property type="molecule type" value="Genomic_DNA"/>
</dbReference>
<evidence type="ECO:0000256" key="1">
    <source>
        <dbReference type="SAM" id="Phobius"/>
    </source>
</evidence>
<organism evidence="2 3">
    <name type="scientific">Danaus chrysippus</name>
    <name type="common">African queen</name>
    <dbReference type="NCBI Taxonomy" id="151541"/>
    <lineage>
        <taxon>Eukaryota</taxon>
        <taxon>Metazoa</taxon>
        <taxon>Ecdysozoa</taxon>
        <taxon>Arthropoda</taxon>
        <taxon>Hexapoda</taxon>
        <taxon>Insecta</taxon>
        <taxon>Pterygota</taxon>
        <taxon>Neoptera</taxon>
        <taxon>Endopterygota</taxon>
        <taxon>Lepidoptera</taxon>
        <taxon>Glossata</taxon>
        <taxon>Ditrysia</taxon>
        <taxon>Papilionoidea</taxon>
        <taxon>Nymphalidae</taxon>
        <taxon>Danainae</taxon>
        <taxon>Danaini</taxon>
        <taxon>Danaina</taxon>
        <taxon>Danaus</taxon>
        <taxon>Anosia</taxon>
    </lineage>
</organism>
<reference evidence="2" key="1">
    <citation type="submission" date="2021-09" db="EMBL/GenBank/DDBJ databases">
        <authorList>
            <person name="Martin H S."/>
        </authorList>
    </citation>
    <scope>NUCLEOTIDE SEQUENCE</scope>
</reference>
<name>A0A8J2QGF7_9NEOP</name>
<keyword evidence="3" id="KW-1185">Reference proteome</keyword>
<sequence length="337" mass="39147">MDYTKIPHFALFRQACTVIVRVRMDLVDTFRRVAAQMTDHPRCTRRPSTCEKCSRTRSISKYSDCDSDLVDKNRRYRASAARSRYVNVCAAVCLVLLVGSLSPQTAAAPHKRSMDSSEENVLWGNPCDYNSNQKSTGAYTADLAKKVALQAKSAYDSTAKYKDEFAYKLHSYERFNDLLQMWSSNEWLRNFTWFPEEGLPKDKVLYQRMSDAYMDKLMKQIDKVLPSMYKGLKMVVAGLDSIRQDFKLNSNIPLDSSLERNIMESMHEVRAVLCYFNDMMRSRDLQILPLPNTEVPNIKDEDRLSYALLVYRDTLNYLEYLNQVFQKMYDEDSLKAK</sequence>
<proteinExistence type="predicted"/>
<protein>
    <submittedName>
        <fullName evidence="2">(African queen) hypothetical protein</fullName>
    </submittedName>
</protein>
<keyword evidence="1" id="KW-0472">Membrane</keyword>
<dbReference type="Proteomes" id="UP000789524">
    <property type="component" value="Unassembled WGS sequence"/>
</dbReference>
<accession>A0A8J2QGF7</accession>
<dbReference type="AlphaFoldDB" id="A0A8J2QGF7"/>
<keyword evidence="1" id="KW-1133">Transmembrane helix</keyword>
<dbReference type="OrthoDB" id="6049566at2759"/>
<gene>
    <name evidence="2" type="ORF">DCHRY22_LOCUS3766</name>
</gene>
<evidence type="ECO:0000313" key="2">
    <source>
        <dbReference type="EMBL" id="CAG9562430.1"/>
    </source>
</evidence>
<comment type="caution">
    <text evidence="2">The sequence shown here is derived from an EMBL/GenBank/DDBJ whole genome shotgun (WGS) entry which is preliminary data.</text>
</comment>